<sequence length="54" mass="5704">MKVANSLQPTQVNSVQNKPSVKTAPAQAEPQQSYDKVTLSDSAKALMAASQKTS</sequence>
<reference evidence="2 3" key="1">
    <citation type="submission" date="2019-03" db="EMBL/GenBank/DDBJ databases">
        <title>Genomic Encyclopedia of Type Strains, Phase IV (KMG-IV): sequencing the most valuable type-strain genomes for metagenomic binning, comparative biology and taxonomic classification.</title>
        <authorList>
            <person name="Goeker M."/>
        </authorList>
    </citation>
    <scope>NUCLEOTIDE SEQUENCE [LARGE SCALE GENOMIC DNA]</scope>
    <source>
        <strain evidence="2 3">DSM 24984</strain>
    </source>
</reference>
<feature type="compositionally biased region" description="Polar residues" evidence="1">
    <location>
        <begin position="1"/>
        <end position="20"/>
    </location>
</feature>
<accession>A0A4R1KCT1</accession>
<dbReference type="EMBL" id="SMGG01000003">
    <property type="protein sequence ID" value="TCK62314.1"/>
    <property type="molecule type" value="Genomic_DNA"/>
</dbReference>
<evidence type="ECO:0000256" key="1">
    <source>
        <dbReference type="SAM" id="MobiDB-lite"/>
    </source>
</evidence>
<evidence type="ECO:0000313" key="2">
    <source>
        <dbReference type="EMBL" id="TCK62314.1"/>
    </source>
</evidence>
<dbReference type="RefSeq" id="WP_165871179.1">
    <property type="nucleotide sequence ID" value="NZ_JAJUHT010000014.1"/>
</dbReference>
<dbReference type="Proteomes" id="UP000294614">
    <property type="component" value="Unassembled WGS sequence"/>
</dbReference>
<evidence type="ECO:0000313" key="3">
    <source>
        <dbReference type="Proteomes" id="UP000294614"/>
    </source>
</evidence>
<gene>
    <name evidence="2" type="ORF">C8D98_0837</name>
</gene>
<comment type="caution">
    <text evidence="2">The sequence shown here is derived from an EMBL/GenBank/DDBJ whole genome shotgun (WGS) entry which is preliminary data.</text>
</comment>
<name>A0A4R1KCT1_9BACT</name>
<feature type="region of interest" description="Disordered" evidence="1">
    <location>
        <begin position="1"/>
        <end position="36"/>
    </location>
</feature>
<keyword evidence="3" id="KW-1185">Reference proteome</keyword>
<proteinExistence type="predicted"/>
<dbReference type="AlphaFoldDB" id="A0A4R1KCT1"/>
<organism evidence="2 3">
    <name type="scientific">Seleniivibrio woodruffii</name>
    <dbReference type="NCBI Taxonomy" id="1078050"/>
    <lineage>
        <taxon>Bacteria</taxon>
        <taxon>Pseudomonadati</taxon>
        <taxon>Deferribacterota</taxon>
        <taxon>Deferribacteres</taxon>
        <taxon>Deferribacterales</taxon>
        <taxon>Geovibrionaceae</taxon>
        <taxon>Seleniivibrio</taxon>
    </lineage>
</organism>
<protein>
    <submittedName>
        <fullName evidence="2">Uncharacterized protein</fullName>
    </submittedName>
</protein>